<evidence type="ECO:0000256" key="1">
    <source>
        <dbReference type="SAM" id="MobiDB-lite"/>
    </source>
</evidence>
<dbReference type="InterPro" id="IPR013187">
    <property type="entry name" value="F-box-assoc_dom_typ3"/>
</dbReference>
<protein>
    <recommendedName>
        <fullName evidence="2">F-box domain-containing protein</fullName>
    </recommendedName>
</protein>
<dbReference type="Pfam" id="PF08268">
    <property type="entry name" value="FBA_3"/>
    <property type="match status" value="1"/>
</dbReference>
<dbReference type="PROSITE" id="PS50181">
    <property type="entry name" value="FBOX"/>
    <property type="match status" value="1"/>
</dbReference>
<name>A0A4S4E4V9_CAMSN</name>
<dbReference type="NCBIfam" id="TIGR01640">
    <property type="entry name" value="F_box_assoc_1"/>
    <property type="match status" value="1"/>
</dbReference>
<dbReference type="EMBL" id="SDRB02007946">
    <property type="protein sequence ID" value="THG10316.1"/>
    <property type="molecule type" value="Genomic_DNA"/>
</dbReference>
<keyword evidence="4" id="KW-1185">Reference proteome</keyword>
<dbReference type="Proteomes" id="UP000306102">
    <property type="component" value="Unassembled WGS sequence"/>
</dbReference>
<dbReference type="SUPFAM" id="SSF81383">
    <property type="entry name" value="F-box domain"/>
    <property type="match status" value="1"/>
</dbReference>
<feature type="domain" description="F-box" evidence="2">
    <location>
        <begin position="20"/>
        <end position="66"/>
    </location>
</feature>
<dbReference type="Pfam" id="PF00646">
    <property type="entry name" value="F-box"/>
    <property type="match status" value="1"/>
</dbReference>
<feature type="compositionally biased region" description="Basic residues" evidence="1">
    <location>
        <begin position="1"/>
        <end position="14"/>
    </location>
</feature>
<reference evidence="3 4" key="1">
    <citation type="journal article" date="2018" name="Proc. Natl. Acad. Sci. U.S.A.">
        <title>Draft genome sequence of Camellia sinensis var. sinensis provides insights into the evolution of the tea genome and tea quality.</title>
        <authorList>
            <person name="Wei C."/>
            <person name="Yang H."/>
            <person name="Wang S."/>
            <person name="Zhao J."/>
            <person name="Liu C."/>
            <person name="Gao L."/>
            <person name="Xia E."/>
            <person name="Lu Y."/>
            <person name="Tai Y."/>
            <person name="She G."/>
            <person name="Sun J."/>
            <person name="Cao H."/>
            <person name="Tong W."/>
            <person name="Gao Q."/>
            <person name="Li Y."/>
            <person name="Deng W."/>
            <person name="Jiang X."/>
            <person name="Wang W."/>
            <person name="Chen Q."/>
            <person name="Zhang S."/>
            <person name="Li H."/>
            <person name="Wu J."/>
            <person name="Wang P."/>
            <person name="Li P."/>
            <person name="Shi C."/>
            <person name="Zheng F."/>
            <person name="Jian J."/>
            <person name="Huang B."/>
            <person name="Shan D."/>
            <person name="Shi M."/>
            <person name="Fang C."/>
            <person name="Yue Y."/>
            <person name="Li F."/>
            <person name="Li D."/>
            <person name="Wei S."/>
            <person name="Han B."/>
            <person name="Jiang C."/>
            <person name="Yin Y."/>
            <person name="Xia T."/>
            <person name="Zhang Z."/>
            <person name="Bennetzen J.L."/>
            <person name="Zhao S."/>
            <person name="Wan X."/>
        </authorList>
    </citation>
    <scope>NUCLEOTIDE SEQUENCE [LARGE SCALE GENOMIC DNA]</scope>
    <source>
        <strain evidence="4">cv. Shuchazao</strain>
        <tissue evidence="3">Leaf</tissue>
    </source>
</reference>
<dbReference type="InterPro" id="IPR050796">
    <property type="entry name" value="SCF_F-box_component"/>
</dbReference>
<dbReference type="AlphaFoldDB" id="A0A4S4E4V9"/>
<evidence type="ECO:0000259" key="2">
    <source>
        <dbReference type="PROSITE" id="PS50181"/>
    </source>
</evidence>
<evidence type="ECO:0000313" key="4">
    <source>
        <dbReference type="Proteomes" id="UP000306102"/>
    </source>
</evidence>
<proteinExistence type="predicted"/>
<feature type="region of interest" description="Disordered" evidence="1">
    <location>
        <begin position="1"/>
        <end position="20"/>
    </location>
</feature>
<accession>A0A4S4E4V9</accession>
<dbReference type="InterPro" id="IPR001810">
    <property type="entry name" value="F-box_dom"/>
</dbReference>
<dbReference type="InterPro" id="IPR017451">
    <property type="entry name" value="F-box-assoc_interact_dom"/>
</dbReference>
<comment type="caution">
    <text evidence="3">The sequence shown here is derived from an EMBL/GenBank/DDBJ whole genome shotgun (WGS) entry which is preliminary data.</text>
</comment>
<evidence type="ECO:0000313" key="3">
    <source>
        <dbReference type="EMBL" id="THG10316.1"/>
    </source>
</evidence>
<gene>
    <name evidence="3" type="ORF">TEA_016676</name>
</gene>
<organism evidence="3 4">
    <name type="scientific">Camellia sinensis var. sinensis</name>
    <name type="common">China tea</name>
    <dbReference type="NCBI Taxonomy" id="542762"/>
    <lineage>
        <taxon>Eukaryota</taxon>
        <taxon>Viridiplantae</taxon>
        <taxon>Streptophyta</taxon>
        <taxon>Embryophyta</taxon>
        <taxon>Tracheophyta</taxon>
        <taxon>Spermatophyta</taxon>
        <taxon>Magnoliopsida</taxon>
        <taxon>eudicotyledons</taxon>
        <taxon>Gunneridae</taxon>
        <taxon>Pentapetalae</taxon>
        <taxon>asterids</taxon>
        <taxon>Ericales</taxon>
        <taxon>Theaceae</taxon>
        <taxon>Camellia</taxon>
    </lineage>
</organism>
<sequence>MDSKRGSKRRKSTNRKGQGSKGEIHLPVEIIADILCRLSIESILTCRVVCKTWRNVTRDSCFINKLGNSLYQPPRLILKPLMENISDDAPRHLILLDIEERKTRRIPFDRMLADLEIMCSCNGLLCIASSRTLNPVIIYNPITREHLMLPRSRSKAVISHHEVSFGFDPSTKKYKVFRAYTAPSSRGKVNNFNIISLGERSWRKLTEPGNMVKRDVYGVVSWGGALYWRIVKGPFIVIVQFNLSDEKFRMFNFPDYFPRNRFSLGLIDVGGSLTLVQNANNVVELWKLTENKVNDLSLSLQDTHNMHVRWGGGLFCEFVCQMNQKSYLVQVGLRNCQRQQQEHLTLYFPETSQYSTLEILGLPKSFMPIWLKPNLMSLT</sequence>
<dbReference type="SMART" id="SM00256">
    <property type="entry name" value="FBOX"/>
    <property type="match status" value="1"/>
</dbReference>
<dbReference type="Gene3D" id="1.20.1280.50">
    <property type="match status" value="1"/>
</dbReference>
<dbReference type="InterPro" id="IPR036047">
    <property type="entry name" value="F-box-like_dom_sf"/>
</dbReference>
<dbReference type="PANTHER" id="PTHR31672">
    <property type="entry name" value="BNACNNG10540D PROTEIN"/>
    <property type="match status" value="1"/>
</dbReference>
<dbReference type="PANTHER" id="PTHR31672:SF13">
    <property type="entry name" value="F-BOX PROTEIN CPR30-LIKE"/>
    <property type="match status" value="1"/>
</dbReference>